<dbReference type="STRING" id="48256.CLHUN_37650"/>
<dbReference type="PANTHER" id="PTHR43801:SF1">
    <property type="entry name" value="POLYPRENYL SYNTHETASE"/>
    <property type="match status" value="1"/>
</dbReference>
<reference evidence="2 3" key="1">
    <citation type="submission" date="2017-03" db="EMBL/GenBank/DDBJ databases">
        <title>Genome sequence of Clostridium hungatei DSM 14427.</title>
        <authorList>
            <person name="Poehlein A."/>
            <person name="Daniel R."/>
        </authorList>
    </citation>
    <scope>NUCLEOTIDE SEQUENCE [LARGE SCALE GENOMIC DNA]</scope>
    <source>
        <strain evidence="2 3">DSM 14427</strain>
    </source>
</reference>
<keyword evidence="1" id="KW-1133">Transmembrane helix</keyword>
<evidence type="ECO:0000256" key="1">
    <source>
        <dbReference type="SAM" id="Phobius"/>
    </source>
</evidence>
<name>A0A1V4SGE9_RUMHU</name>
<dbReference type="Proteomes" id="UP000191554">
    <property type="component" value="Unassembled WGS sequence"/>
</dbReference>
<evidence type="ECO:0000313" key="2">
    <source>
        <dbReference type="EMBL" id="OPX42347.1"/>
    </source>
</evidence>
<proteinExistence type="predicted"/>
<comment type="caution">
    <text evidence="2">The sequence shown here is derived from an EMBL/GenBank/DDBJ whole genome shotgun (WGS) entry which is preliminary data.</text>
</comment>
<dbReference type="InterPro" id="IPR002829">
    <property type="entry name" value="DUF116"/>
</dbReference>
<sequence>MESNLRIFVRTSIIIIAAFTALLVGFSAAYAYATLAAYNIILISFIAVIGLSLLMLLSMSLAIIMTCASRKAEGLLLLLTRAGMQVMLPLALIFSKADKKLTKSIRLLYIELNNIVVESGNKKYRAQEVMLLLPHCLQNSQCGLKVTSNPEVCRRCGRCKIGELLDYTEQKKISVFIATGGTVARKIIKENKPRLIISVACERDLMSGILDVKGIPVIGVVNRQPCGPCFNTDVEFSDIRKRVEQLIL</sequence>
<evidence type="ECO:0000313" key="3">
    <source>
        <dbReference type="Proteomes" id="UP000191554"/>
    </source>
</evidence>
<dbReference type="OrthoDB" id="9787348at2"/>
<evidence type="ECO:0008006" key="4">
    <source>
        <dbReference type="Google" id="ProtNLM"/>
    </source>
</evidence>
<feature type="transmembrane region" description="Helical" evidence="1">
    <location>
        <begin position="38"/>
        <end position="63"/>
    </location>
</feature>
<dbReference type="PIRSF" id="PIRSF006594">
    <property type="entry name" value="UCP006594"/>
    <property type="match status" value="1"/>
</dbReference>
<dbReference type="Pfam" id="PF01976">
    <property type="entry name" value="DUF116"/>
    <property type="match status" value="1"/>
</dbReference>
<dbReference type="EMBL" id="MZGX01000030">
    <property type="protein sequence ID" value="OPX42347.1"/>
    <property type="molecule type" value="Genomic_DNA"/>
</dbReference>
<dbReference type="PANTHER" id="PTHR43801">
    <property type="entry name" value="NUCLEOTIDE-BINDING PROTEIN-RELATED"/>
    <property type="match status" value="1"/>
</dbReference>
<dbReference type="AlphaFoldDB" id="A0A1V4SGE9"/>
<accession>A0A1V4SGE9</accession>
<keyword evidence="1" id="KW-0472">Membrane</keyword>
<dbReference type="RefSeq" id="WP_080066169.1">
    <property type="nucleotide sequence ID" value="NZ_MZGX01000030.1"/>
</dbReference>
<feature type="transmembrane region" description="Helical" evidence="1">
    <location>
        <begin position="7"/>
        <end position="32"/>
    </location>
</feature>
<keyword evidence="1" id="KW-0812">Transmembrane</keyword>
<feature type="transmembrane region" description="Helical" evidence="1">
    <location>
        <begin position="75"/>
        <end position="94"/>
    </location>
</feature>
<gene>
    <name evidence="2" type="ORF">CLHUN_37650</name>
</gene>
<protein>
    <recommendedName>
        <fullName evidence="4">DUF116 domain-containing protein</fullName>
    </recommendedName>
</protein>
<organism evidence="2 3">
    <name type="scientific">Ruminiclostridium hungatei</name>
    <name type="common">Clostridium hungatei</name>
    <dbReference type="NCBI Taxonomy" id="48256"/>
    <lineage>
        <taxon>Bacteria</taxon>
        <taxon>Bacillati</taxon>
        <taxon>Bacillota</taxon>
        <taxon>Clostridia</taxon>
        <taxon>Eubacteriales</taxon>
        <taxon>Oscillospiraceae</taxon>
        <taxon>Ruminiclostridium</taxon>
    </lineage>
</organism>
<keyword evidence="3" id="KW-1185">Reference proteome</keyword>